<feature type="compositionally biased region" description="Basic and acidic residues" evidence="7">
    <location>
        <begin position="1"/>
        <end position="10"/>
    </location>
</feature>
<feature type="region of interest" description="Disordered" evidence="7">
    <location>
        <begin position="1"/>
        <end position="39"/>
    </location>
</feature>
<evidence type="ECO:0000259" key="8">
    <source>
        <dbReference type="PROSITE" id="PS50893"/>
    </source>
</evidence>
<keyword evidence="2" id="KW-0813">Transport</keyword>
<evidence type="ECO:0000256" key="6">
    <source>
        <dbReference type="ARBA" id="ARBA00023136"/>
    </source>
</evidence>
<keyword evidence="5 9" id="KW-0067">ATP-binding</keyword>
<evidence type="ECO:0000256" key="1">
    <source>
        <dbReference type="ARBA" id="ARBA00004202"/>
    </source>
</evidence>
<dbReference type="CDD" id="cd03262">
    <property type="entry name" value="ABC_HisP_GlnQ"/>
    <property type="match status" value="1"/>
</dbReference>
<sequence>MSPTDHERSANDGAANGGAANGSDAAGADPLAPGQTPDDSVLLEARGIRKSFGDNEVLRSIDLEVRRGEVVVLIGPSGSGKTTVLRSLNGLETPDGGTVSIAGGPSLDFSTPISKAERFALRDRSAMVFQQHNLFPHMTVLQNVIEGPVRVQKVPKARAEAEASALLDRVGLAEKHDAYPFELSGGQQQRVGIVRALALKPQLLLFDEPTSALDPELVGEVLQVIKELADEGWTMVVVTHELGFARQAADEVLFMDGGVVVERGAPGQLFTAPREERTRRFLQRILRPLD</sequence>
<dbReference type="PROSITE" id="PS50893">
    <property type="entry name" value="ABC_TRANSPORTER_2"/>
    <property type="match status" value="1"/>
</dbReference>
<dbReference type="InterPro" id="IPR017871">
    <property type="entry name" value="ABC_transporter-like_CS"/>
</dbReference>
<reference evidence="9 10" key="1">
    <citation type="submission" date="2024-09" db="EMBL/GenBank/DDBJ databases">
        <authorList>
            <person name="Sun Q."/>
            <person name="Mori K."/>
        </authorList>
    </citation>
    <scope>NUCLEOTIDE SEQUENCE [LARGE SCALE GENOMIC DNA]</scope>
    <source>
        <strain evidence="9 10">JCM 14321</strain>
    </source>
</reference>
<dbReference type="InterPro" id="IPR003439">
    <property type="entry name" value="ABC_transporter-like_ATP-bd"/>
</dbReference>
<evidence type="ECO:0000256" key="7">
    <source>
        <dbReference type="SAM" id="MobiDB-lite"/>
    </source>
</evidence>
<evidence type="ECO:0000256" key="4">
    <source>
        <dbReference type="ARBA" id="ARBA00022741"/>
    </source>
</evidence>
<feature type="domain" description="ABC transporter" evidence="8">
    <location>
        <begin position="43"/>
        <end position="282"/>
    </location>
</feature>
<accession>A0ABV5SV98</accession>
<keyword evidence="4" id="KW-0547">Nucleotide-binding</keyword>
<proteinExistence type="predicted"/>
<dbReference type="SMART" id="SM00382">
    <property type="entry name" value="AAA"/>
    <property type="match status" value="1"/>
</dbReference>
<dbReference type="SUPFAM" id="SSF52540">
    <property type="entry name" value="P-loop containing nucleoside triphosphate hydrolases"/>
    <property type="match status" value="1"/>
</dbReference>
<comment type="caution">
    <text evidence="9">The sequence shown here is derived from an EMBL/GenBank/DDBJ whole genome shotgun (WGS) entry which is preliminary data.</text>
</comment>
<comment type="subcellular location">
    <subcellularLocation>
        <location evidence="1">Cell membrane</location>
        <topology evidence="1">Peripheral membrane protein</topology>
    </subcellularLocation>
</comment>
<dbReference type="RefSeq" id="WP_281349926.1">
    <property type="nucleotide sequence ID" value="NZ_BAAANI010000004.1"/>
</dbReference>
<dbReference type="PANTHER" id="PTHR43166">
    <property type="entry name" value="AMINO ACID IMPORT ATP-BINDING PROTEIN"/>
    <property type="match status" value="1"/>
</dbReference>
<keyword evidence="3" id="KW-1003">Cell membrane</keyword>
<gene>
    <name evidence="9" type="ORF">ACFFQV_13945</name>
</gene>
<evidence type="ECO:0000313" key="9">
    <source>
        <dbReference type="EMBL" id="MFB9643396.1"/>
    </source>
</evidence>
<protein>
    <submittedName>
        <fullName evidence="9">Amino acid ABC transporter ATP-binding protein</fullName>
    </submittedName>
</protein>
<dbReference type="PANTHER" id="PTHR43166:SF35">
    <property type="entry name" value="L-CYSTINE IMPORT ATP-BINDING PROTEIN TCYN"/>
    <property type="match status" value="1"/>
</dbReference>
<keyword evidence="10" id="KW-1185">Reference proteome</keyword>
<name>A0ABV5SV98_9MICO</name>
<organism evidence="9 10">
    <name type="scientific">Agromyces lapidis</name>
    <dbReference type="NCBI Taxonomy" id="279574"/>
    <lineage>
        <taxon>Bacteria</taxon>
        <taxon>Bacillati</taxon>
        <taxon>Actinomycetota</taxon>
        <taxon>Actinomycetes</taxon>
        <taxon>Micrococcales</taxon>
        <taxon>Microbacteriaceae</taxon>
        <taxon>Agromyces</taxon>
    </lineage>
</organism>
<dbReference type="PIRSF" id="PIRSF039085">
    <property type="entry name" value="ABC_ATPase_HisP"/>
    <property type="match status" value="1"/>
</dbReference>
<dbReference type="PROSITE" id="PS00211">
    <property type="entry name" value="ABC_TRANSPORTER_1"/>
    <property type="match status" value="1"/>
</dbReference>
<dbReference type="InterPro" id="IPR003593">
    <property type="entry name" value="AAA+_ATPase"/>
</dbReference>
<dbReference type="InterPro" id="IPR030679">
    <property type="entry name" value="ABC_ATPase_HisP-typ"/>
</dbReference>
<evidence type="ECO:0000256" key="5">
    <source>
        <dbReference type="ARBA" id="ARBA00022840"/>
    </source>
</evidence>
<evidence type="ECO:0000256" key="2">
    <source>
        <dbReference type="ARBA" id="ARBA00022448"/>
    </source>
</evidence>
<dbReference type="InterPro" id="IPR027417">
    <property type="entry name" value="P-loop_NTPase"/>
</dbReference>
<dbReference type="Proteomes" id="UP001589667">
    <property type="component" value="Unassembled WGS sequence"/>
</dbReference>
<keyword evidence="6" id="KW-0472">Membrane</keyword>
<dbReference type="Gene3D" id="3.40.50.300">
    <property type="entry name" value="P-loop containing nucleotide triphosphate hydrolases"/>
    <property type="match status" value="1"/>
</dbReference>
<evidence type="ECO:0000256" key="3">
    <source>
        <dbReference type="ARBA" id="ARBA00022475"/>
    </source>
</evidence>
<dbReference type="InterPro" id="IPR050086">
    <property type="entry name" value="MetN_ABC_transporter-like"/>
</dbReference>
<dbReference type="GO" id="GO:0005524">
    <property type="term" value="F:ATP binding"/>
    <property type="evidence" value="ECO:0007669"/>
    <property type="project" value="UniProtKB-KW"/>
</dbReference>
<dbReference type="EMBL" id="JBHMBL010000003">
    <property type="protein sequence ID" value="MFB9643396.1"/>
    <property type="molecule type" value="Genomic_DNA"/>
</dbReference>
<dbReference type="Pfam" id="PF00005">
    <property type="entry name" value="ABC_tran"/>
    <property type="match status" value="1"/>
</dbReference>
<evidence type="ECO:0000313" key="10">
    <source>
        <dbReference type="Proteomes" id="UP001589667"/>
    </source>
</evidence>